<comment type="subcellular location">
    <subcellularLocation>
        <location evidence="1">Cell membrane</location>
        <topology evidence="1">Multi-pass membrane protein</topology>
    </subcellularLocation>
</comment>
<feature type="transmembrane region" description="Helical" evidence="6">
    <location>
        <begin position="60"/>
        <end position="80"/>
    </location>
</feature>
<evidence type="ECO:0000256" key="4">
    <source>
        <dbReference type="ARBA" id="ARBA00022989"/>
    </source>
</evidence>
<feature type="domain" description="DUF4131" evidence="8">
    <location>
        <begin position="37"/>
        <end position="191"/>
    </location>
</feature>
<keyword evidence="2" id="KW-1003">Cell membrane</keyword>
<feature type="transmembrane region" description="Helical" evidence="6">
    <location>
        <begin position="258"/>
        <end position="277"/>
    </location>
</feature>
<feature type="domain" description="ComEC/Rec2-related protein" evidence="7">
    <location>
        <begin position="238"/>
        <end position="506"/>
    </location>
</feature>
<feature type="transmembrane region" description="Helical" evidence="6">
    <location>
        <begin position="395"/>
        <end position="414"/>
    </location>
</feature>
<sequence>MTTRELFRQNPFLRLLLPVVIGIALSDLIDIPPLLNWILVLFGIIGVFLFTFFVKLRKSYSLRTLFGVFVFAICFGAGVIRNKDIQSLMYLPTNKSKIILKGEVVDTPIEKKSSYAFVLAVQTIKVSEKWQKVSGKTMVYLQKNSKAKELRIGDLLVVNTELQRVKNAGNPHEFDYANYLKTQHILYAAYSDSLAWNKIEEKSAFSMKVLASNWRDRLLAIYRKNGIQNESFDILAALTLGYKTGMDPEIKKAWADAGAMHVLAVSGLHVGIIYMIMSYLLRFLTRFKYGIILRGLLLLLILWIYALLTGMSPSVMRSATMFSFIVFGEILKRNGSIYNSLAISAFFLLLIDPFLLFTVGFQFSYLAVVSIVFFQPQFDKLIYVGNPILKKFWQLTTVSIAAQIGTFPLAIFYFHQFPSYFLLSGYVVILMAGILIYLSALLLLLSPIPIISESLGWLLRSLVEGMNFLIVKIQGLPGSVLRDLSISQYQLILSYFLLFSLIAILSFKRKKAVYFLLIILICFQLPYSYQIFQKPKNELLVFNSRGHSIIGFVEGNKSFFLVDKQISSEIRDRVIQPFVLEENIQSISYDTLQPFDIKVLGSDVVAIIGKNNFQLKEILKATQPNYIILRSGALKAKKMLEKEFANSKIIIDASVYQKDRKKYLLNDKEEEVNFFDVQENGAYLCTLSTYN</sequence>
<keyword evidence="4 6" id="KW-1133">Transmembrane helix</keyword>
<dbReference type="Pfam" id="PF13567">
    <property type="entry name" value="DUF4131"/>
    <property type="match status" value="1"/>
</dbReference>
<keyword evidence="3 6" id="KW-0812">Transmembrane</keyword>
<reference evidence="9 10" key="1">
    <citation type="journal article" date="2017" name="Front. Microbiol.">
        <title>Labilibaculum manganireducens gen. nov., sp. nov. and Labilibaculum filiforme sp. nov., Novel Bacteroidetes Isolated from Subsurface Sediments of the Baltic Sea.</title>
        <authorList>
            <person name="Vandieken V."/>
            <person name="Marshall I.P."/>
            <person name="Niemann H."/>
            <person name="Engelen B."/>
            <person name="Cypionka H."/>
        </authorList>
    </citation>
    <scope>NUCLEOTIDE SEQUENCE [LARGE SCALE GENOMIC DNA]</scope>
    <source>
        <strain evidence="9 10">59.16B</strain>
    </source>
</reference>
<feature type="transmembrane region" description="Helical" evidence="6">
    <location>
        <begin position="35"/>
        <end position="53"/>
    </location>
</feature>
<dbReference type="Proteomes" id="UP000233535">
    <property type="component" value="Unassembled WGS sequence"/>
</dbReference>
<feature type="transmembrane region" description="Helical" evidence="6">
    <location>
        <begin position="289"/>
        <end position="308"/>
    </location>
</feature>
<dbReference type="InterPro" id="IPR025405">
    <property type="entry name" value="DUF4131"/>
</dbReference>
<dbReference type="PANTHER" id="PTHR30619">
    <property type="entry name" value="DNA INTERNALIZATION/COMPETENCE PROTEIN COMEC/REC2"/>
    <property type="match status" value="1"/>
</dbReference>
<feature type="transmembrane region" description="Helical" evidence="6">
    <location>
        <begin position="12"/>
        <end position="29"/>
    </location>
</feature>
<dbReference type="EMBL" id="MVDD01000002">
    <property type="protein sequence ID" value="PKQ64993.1"/>
    <property type="molecule type" value="Genomic_DNA"/>
</dbReference>
<name>A0A2N3I409_9BACT</name>
<keyword evidence="10" id="KW-1185">Reference proteome</keyword>
<protein>
    <recommendedName>
        <fullName evidence="11">ComEC/Rec2-related protein domain-containing protein</fullName>
    </recommendedName>
</protein>
<evidence type="ECO:0000256" key="6">
    <source>
        <dbReference type="SAM" id="Phobius"/>
    </source>
</evidence>
<evidence type="ECO:0000256" key="3">
    <source>
        <dbReference type="ARBA" id="ARBA00022692"/>
    </source>
</evidence>
<dbReference type="InterPro" id="IPR004477">
    <property type="entry name" value="ComEC_N"/>
</dbReference>
<dbReference type="Pfam" id="PF03772">
    <property type="entry name" value="Competence"/>
    <property type="match status" value="1"/>
</dbReference>
<dbReference type="AlphaFoldDB" id="A0A2N3I409"/>
<evidence type="ECO:0000313" key="10">
    <source>
        <dbReference type="Proteomes" id="UP000233535"/>
    </source>
</evidence>
<dbReference type="InterPro" id="IPR052159">
    <property type="entry name" value="Competence_DNA_uptake"/>
</dbReference>
<evidence type="ECO:0000256" key="1">
    <source>
        <dbReference type="ARBA" id="ARBA00004651"/>
    </source>
</evidence>
<evidence type="ECO:0000313" key="9">
    <source>
        <dbReference type="EMBL" id="PKQ64993.1"/>
    </source>
</evidence>
<feature type="transmembrane region" description="Helical" evidence="6">
    <location>
        <begin position="363"/>
        <end position="383"/>
    </location>
</feature>
<dbReference type="RefSeq" id="WP_101260097.1">
    <property type="nucleotide sequence ID" value="NZ_MVDD01000002.1"/>
</dbReference>
<evidence type="ECO:0008006" key="11">
    <source>
        <dbReference type="Google" id="ProtNLM"/>
    </source>
</evidence>
<evidence type="ECO:0000259" key="7">
    <source>
        <dbReference type="Pfam" id="PF03772"/>
    </source>
</evidence>
<dbReference type="GO" id="GO:0005886">
    <property type="term" value="C:plasma membrane"/>
    <property type="evidence" value="ECO:0007669"/>
    <property type="project" value="UniProtKB-SubCell"/>
</dbReference>
<organism evidence="9 10">
    <name type="scientific">Labilibaculum filiforme</name>
    <dbReference type="NCBI Taxonomy" id="1940526"/>
    <lineage>
        <taxon>Bacteria</taxon>
        <taxon>Pseudomonadati</taxon>
        <taxon>Bacteroidota</taxon>
        <taxon>Bacteroidia</taxon>
        <taxon>Marinilabiliales</taxon>
        <taxon>Marinifilaceae</taxon>
        <taxon>Labilibaculum</taxon>
    </lineage>
</organism>
<comment type="caution">
    <text evidence="9">The sequence shown here is derived from an EMBL/GenBank/DDBJ whole genome shotgun (WGS) entry which is preliminary data.</text>
</comment>
<accession>A0A2N3I409</accession>
<proteinExistence type="predicted"/>
<dbReference type="PANTHER" id="PTHR30619:SF1">
    <property type="entry name" value="RECOMBINATION PROTEIN 2"/>
    <property type="match status" value="1"/>
</dbReference>
<evidence type="ECO:0000259" key="8">
    <source>
        <dbReference type="Pfam" id="PF13567"/>
    </source>
</evidence>
<keyword evidence="5 6" id="KW-0472">Membrane</keyword>
<feature type="transmembrane region" description="Helical" evidence="6">
    <location>
        <begin position="512"/>
        <end position="529"/>
    </location>
</feature>
<dbReference type="NCBIfam" id="TIGR00360">
    <property type="entry name" value="ComEC_N-term"/>
    <property type="match status" value="1"/>
</dbReference>
<dbReference type="OrthoDB" id="9761531at2"/>
<gene>
    <name evidence="9" type="ORF">BZG02_03910</name>
</gene>
<feature type="transmembrane region" description="Helical" evidence="6">
    <location>
        <begin position="338"/>
        <end position="357"/>
    </location>
</feature>
<evidence type="ECO:0000256" key="5">
    <source>
        <dbReference type="ARBA" id="ARBA00023136"/>
    </source>
</evidence>
<evidence type="ECO:0000256" key="2">
    <source>
        <dbReference type="ARBA" id="ARBA00022475"/>
    </source>
</evidence>
<feature type="transmembrane region" description="Helical" evidence="6">
    <location>
        <begin position="420"/>
        <end position="445"/>
    </location>
</feature>
<feature type="transmembrane region" description="Helical" evidence="6">
    <location>
        <begin position="486"/>
        <end position="505"/>
    </location>
</feature>